<name>A0AA88ED78_FICCA</name>
<reference evidence="1" key="1">
    <citation type="submission" date="2023-07" db="EMBL/GenBank/DDBJ databases">
        <title>draft genome sequence of fig (Ficus carica).</title>
        <authorList>
            <person name="Takahashi T."/>
            <person name="Nishimura K."/>
        </authorList>
    </citation>
    <scope>NUCLEOTIDE SEQUENCE</scope>
</reference>
<gene>
    <name evidence="1" type="ORF">TIFTF001_036294</name>
</gene>
<evidence type="ECO:0000313" key="1">
    <source>
        <dbReference type="EMBL" id="GMN67229.1"/>
    </source>
</evidence>
<comment type="caution">
    <text evidence="1">The sequence shown here is derived from an EMBL/GenBank/DDBJ whole genome shotgun (WGS) entry which is preliminary data.</text>
</comment>
<organism evidence="1 2">
    <name type="scientific">Ficus carica</name>
    <name type="common">Common fig</name>
    <dbReference type="NCBI Taxonomy" id="3494"/>
    <lineage>
        <taxon>Eukaryota</taxon>
        <taxon>Viridiplantae</taxon>
        <taxon>Streptophyta</taxon>
        <taxon>Embryophyta</taxon>
        <taxon>Tracheophyta</taxon>
        <taxon>Spermatophyta</taxon>
        <taxon>Magnoliopsida</taxon>
        <taxon>eudicotyledons</taxon>
        <taxon>Gunneridae</taxon>
        <taxon>Pentapetalae</taxon>
        <taxon>rosids</taxon>
        <taxon>fabids</taxon>
        <taxon>Rosales</taxon>
        <taxon>Moraceae</taxon>
        <taxon>Ficeae</taxon>
        <taxon>Ficus</taxon>
    </lineage>
</organism>
<evidence type="ECO:0000313" key="2">
    <source>
        <dbReference type="Proteomes" id="UP001187192"/>
    </source>
</evidence>
<sequence length="81" mass="9030">MSDLSGDFENDNLSTEARWTLDNLSGISDIPTLRGGLVPTGYMQKGAQRLRQILELGLTTLPDRSFMDECSGVWAFEHPRT</sequence>
<keyword evidence="2" id="KW-1185">Reference proteome</keyword>
<protein>
    <submittedName>
        <fullName evidence="1">Uncharacterized protein</fullName>
    </submittedName>
</protein>
<proteinExistence type="predicted"/>
<dbReference type="Proteomes" id="UP001187192">
    <property type="component" value="Unassembled WGS sequence"/>
</dbReference>
<dbReference type="EMBL" id="BTGU01000420">
    <property type="protein sequence ID" value="GMN67229.1"/>
    <property type="molecule type" value="Genomic_DNA"/>
</dbReference>
<dbReference type="AlphaFoldDB" id="A0AA88ED78"/>
<accession>A0AA88ED78</accession>